<dbReference type="AlphaFoldDB" id="A0A8J5QIY6"/>
<accession>A0A8J5QIY6</accession>
<gene>
    <name evidence="1" type="ORF">J8A68_003684</name>
</gene>
<evidence type="ECO:0000313" key="1">
    <source>
        <dbReference type="EMBL" id="KAG7662829.1"/>
    </source>
</evidence>
<name>A0A8J5QIY6_9ASCO</name>
<keyword evidence="2" id="KW-1185">Reference proteome</keyword>
<sequence>MHELGQILIDTDEEDDFLPASAFNNARKFYKQQQVSESQAPSQGNNMPILPKNVIKAKRALVEYSKSSDQAVIDALLKRRRKPEF</sequence>
<comment type="caution">
    <text evidence="1">The sequence shown here is derived from an EMBL/GenBank/DDBJ whole genome shotgun (WGS) entry which is preliminary data.</text>
</comment>
<dbReference type="GeneID" id="73470484"/>
<dbReference type="Proteomes" id="UP000694255">
    <property type="component" value="Unassembled WGS sequence"/>
</dbReference>
<dbReference type="RefSeq" id="XP_049263062.1">
    <property type="nucleotide sequence ID" value="XM_049407563.1"/>
</dbReference>
<dbReference type="EMBL" id="JAGSYN010000161">
    <property type="protein sequence ID" value="KAG7662829.1"/>
    <property type="molecule type" value="Genomic_DNA"/>
</dbReference>
<reference evidence="1 2" key="1">
    <citation type="journal article" date="2021" name="DNA Res.">
        <title>Genome analysis of Candida subhashii reveals its hybrid nature and dual mitochondrial genome conformations.</title>
        <authorList>
            <person name="Mixao V."/>
            <person name="Hegedusova E."/>
            <person name="Saus E."/>
            <person name="Pryszcz L.P."/>
            <person name="Cillingova A."/>
            <person name="Nosek J."/>
            <person name="Gabaldon T."/>
        </authorList>
    </citation>
    <scope>NUCLEOTIDE SEQUENCE [LARGE SCALE GENOMIC DNA]</scope>
    <source>
        <strain evidence="1 2">CBS 10753</strain>
    </source>
</reference>
<organism evidence="1 2">
    <name type="scientific">[Candida] subhashii</name>
    <dbReference type="NCBI Taxonomy" id="561895"/>
    <lineage>
        <taxon>Eukaryota</taxon>
        <taxon>Fungi</taxon>
        <taxon>Dikarya</taxon>
        <taxon>Ascomycota</taxon>
        <taxon>Saccharomycotina</taxon>
        <taxon>Pichiomycetes</taxon>
        <taxon>Debaryomycetaceae</taxon>
        <taxon>Spathaspora</taxon>
    </lineage>
</organism>
<protein>
    <submittedName>
        <fullName evidence="1">Uncharacterized protein</fullName>
    </submittedName>
</protein>
<evidence type="ECO:0000313" key="2">
    <source>
        <dbReference type="Proteomes" id="UP000694255"/>
    </source>
</evidence>
<proteinExistence type="predicted"/>